<dbReference type="InterPro" id="IPR007373">
    <property type="entry name" value="Thiamin_PyroPKinase_B1-bd"/>
</dbReference>
<dbReference type="PROSITE" id="PS50835">
    <property type="entry name" value="IG_LIKE"/>
    <property type="match status" value="1"/>
</dbReference>
<protein>
    <recommendedName>
        <fullName evidence="5">Thiamine diphosphokinase</fullName>
        <ecNumber evidence="5">2.7.6.2</ecNumber>
    </recommendedName>
</protein>
<dbReference type="RefSeq" id="WP_006306448.1">
    <property type="nucleotide sequence ID" value="NZ_GL892076.1"/>
</dbReference>
<organism evidence="7 8">
    <name type="scientific">Centipeda periodontii DSM 2778</name>
    <dbReference type="NCBI Taxonomy" id="888060"/>
    <lineage>
        <taxon>Bacteria</taxon>
        <taxon>Bacillati</taxon>
        <taxon>Bacillota</taxon>
        <taxon>Negativicutes</taxon>
        <taxon>Selenomonadales</taxon>
        <taxon>Selenomonadaceae</taxon>
        <taxon>Centipeda</taxon>
    </lineage>
</organism>
<evidence type="ECO:0000256" key="3">
    <source>
        <dbReference type="ARBA" id="ARBA00022777"/>
    </source>
</evidence>
<name>F5RMJ3_9FIRM</name>
<proteinExistence type="predicted"/>
<keyword evidence="4" id="KW-0067">ATP-binding</keyword>
<dbReference type="GO" id="GO:0004788">
    <property type="term" value="F:thiamine diphosphokinase activity"/>
    <property type="evidence" value="ECO:0007669"/>
    <property type="project" value="UniProtKB-UniRule"/>
</dbReference>
<dbReference type="InterPro" id="IPR036371">
    <property type="entry name" value="TPK_B1-bd_sf"/>
</dbReference>
<evidence type="ECO:0000256" key="4">
    <source>
        <dbReference type="ARBA" id="ARBA00022840"/>
    </source>
</evidence>
<keyword evidence="1" id="KW-0808">Transferase</keyword>
<dbReference type="GO" id="GO:0016301">
    <property type="term" value="F:kinase activity"/>
    <property type="evidence" value="ECO:0007669"/>
    <property type="project" value="UniProtKB-KW"/>
</dbReference>
<comment type="caution">
    <text evidence="7">The sequence shown here is derived from an EMBL/GenBank/DDBJ whole genome shotgun (WGS) entry which is preliminary data.</text>
</comment>
<dbReference type="SUPFAM" id="SSF63862">
    <property type="entry name" value="Thiamin pyrophosphokinase, substrate-binding domain"/>
    <property type="match status" value="1"/>
</dbReference>
<dbReference type="SUPFAM" id="SSF63999">
    <property type="entry name" value="Thiamin pyrophosphokinase, catalytic domain"/>
    <property type="match status" value="1"/>
</dbReference>
<dbReference type="SMART" id="SM00983">
    <property type="entry name" value="TPK_B1_binding"/>
    <property type="match status" value="1"/>
</dbReference>
<accession>F5RMJ3</accession>
<dbReference type="GO" id="GO:0005524">
    <property type="term" value="F:ATP binding"/>
    <property type="evidence" value="ECO:0007669"/>
    <property type="project" value="UniProtKB-KW"/>
</dbReference>
<dbReference type="InterPro" id="IPR053149">
    <property type="entry name" value="TPK"/>
</dbReference>
<dbReference type="AlphaFoldDB" id="F5RMJ3"/>
<dbReference type="NCBIfam" id="TIGR01378">
    <property type="entry name" value="thi_PPkinase"/>
    <property type="match status" value="1"/>
</dbReference>
<feature type="domain" description="Ig-like" evidence="6">
    <location>
        <begin position="151"/>
        <end position="246"/>
    </location>
</feature>
<keyword evidence="2" id="KW-0547">Nucleotide-binding</keyword>
<evidence type="ECO:0000256" key="5">
    <source>
        <dbReference type="NCBIfam" id="TIGR01378"/>
    </source>
</evidence>
<evidence type="ECO:0000313" key="8">
    <source>
        <dbReference type="Proteomes" id="UP000004067"/>
    </source>
</evidence>
<dbReference type="Pfam" id="PF04265">
    <property type="entry name" value="TPK_B1_binding"/>
    <property type="match status" value="1"/>
</dbReference>
<dbReference type="InterPro" id="IPR006282">
    <property type="entry name" value="Thi_PPkinase"/>
</dbReference>
<evidence type="ECO:0000256" key="2">
    <source>
        <dbReference type="ARBA" id="ARBA00022741"/>
    </source>
</evidence>
<gene>
    <name evidence="7" type="ORF">HMPREF9081_1479</name>
</gene>
<evidence type="ECO:0000313" key="7">
    <source>
        <dbReference type="EMBL" id="EGK59491.1"/>
    </source>
</evidence>
<keyword evidence="8" id="KW-1185">Reference proteome</keyword>
<dbReference type="GO" id="GO:0009229">
    <property type="term" value="P:thiamine diphosphate biosynthetic process"/>
    <property type="evidence" value="ECO:0007669"/>
    <property type="project" value="InterPro"/>
</dbReference>
<dbReference type="HOGENOM" id="CLU_044237_1_1_9"/>
<dbReference type="InterPro" id="IPR007371">
    <property type="entry name" value="TPK_catalytic"/>
</dbReference>
<dbReference type="CDD" id="cd07995">
    <property type="entry name" value="TPK"/>
    <property type="match status" value="1"/>
</dbReference>
<dbReference type="Proteomes" id="UP000004067">
    <property type="component" value="Unassembled WGS sequence"/>
</dbReference>
<evidence type="ECO:0000259" key="6">
    <source>
        <dbReference type="PROSITE" id="PS50835"/>
    </source>
</evidence>
<dbReference type="EC" id="2.7.6.2" evidence="5"/>
<reference evidence="7 8" key="1">
    <citation type="submission" date="2011-04" db="EMBL/GenBank/DDBJ databases">
        <authorList>
            <person name="Muzny D."/>
            <person name="Qin X."/>
            <person name="Deng J."/>
            <person name="Jiang H."/>
            <person name="Liu Y."/>
            <person name="Qu J."/>
            <person name="Song X.-Z."/>
            <person name="Zhang L."/>
            <person name="Thornton R."/>
            <person name="Coyle M."/>
            <person name="Francisco L."/>
            <person name="Jackson L."/>
            <person name="Javaid M."/>
            <person name="Korchina V."/>
            <person name="Kovar C."/>
            <person name="Mata R."/>
            <person name="Mathew T."/>
            <person name="Ngo R."/>
            <person name="Nguyen L."/>
            <person name="Nguyen N."/>
            <person name="Okwuonu G."/>
            <person name="Ongeri F."/>
            <person name="Pham C."/>
            <person name="Simmons D."/>
            <person name="Wilczek-Boney K."/>
            <person name="Hale W."/>
            <person name="Jakkamsetti A."/>
            <person name="Pham P."/>
            <person name="Ruth R."/>
            <person name="San Lucas F."/>
            <person name="Warren J."/>
            <person name="Zhang J."/>
            <person name="Zhao Z."/>
            <person name="Zhou C."/>
            <person name="Zhu D."/>
            <person name="Lee S."/>
            <person name="Bess C."/>
            <person name="Blankenburg K."/>
            <person name="Forbes L."/>
            <person name="Fu Q."/>
            <person name="Gubbala S."/>
            <person name="Hirani K."/>
            <person name="Jayaseelan J.C."/>
            <person name="Lara F."/>
            <person name="Munidasa M."/>
            <person name="Palculict T."/>
            <person name="Patil S."/>
            <person name="Pu L.-L."/>
            <person name="Saada N."/>
            <person name="Tang L."/>
            <person name="Weissenberger G."/>
            <person name="Zhu Y."/>
            <person name="Hemphill L."/>
            <person name="Shang Y."/>
            <person name="Youmans B."/>
            <person name="Ayvaz T."/>
            <person name="Ross M."/>
            <person name="Santibanez J."/>
            <person name="Aqrawi P."/>
            <person name="Gross S."/>
            <person name="Joshi V."/>
            <person name="Fowler G."/>
            <person name="Nazareth L."/>
            <person name="Reid J."/>
            <person name="Worley K."/>
            <person name="Petrosino J."/>
            <person name="Highlander S."/>
            <person name="Gibbs R."/>
        </authorList>
    </citation>
    <scope>NUCLEOTIDE SEQUENCE [LARGE SCALE GENOMIC DNA]</scope>
    <source>
        <strain evidence="7 8">DSM 2778</strain>
    </source>
</reference>
<evidence type="ECO:0000256" key="1">
    <source>
        <dbReference type="ARBA" id="ARBA00022679"/>
    </source>
</evidence>
<dbReference type="GO" id="GO:0006772">
    <property type="term" value="P:thiamine metabolic process"/>
    <property type="evidence" value="ECO:0007669"/>
    <property type="project" value="UniProtKB-UniRule"/>
</dbReference>
<dbReference type="GO" id="GO:0030975">
    <property type="term" value="F:thiamine binding"/>
    <property type="evidence" value="ECO:0007669"/>
    <property type="project" value="InterPro"/>
</dbReference>
<dbReference type="PANTHER" id="PTHR41299:SF1">
    <property type="entry name" value="THIAMINE PYROPHOSPHOKINASE"/>
    <property type="match status" value="1"/>
</dbReference>
<dbReference type="Pfam" id="PF04263">
    <property type="entry name" value="TPK_catalytic"/>
    <property type="match status" value="1"/>
</dbReference>
<keyword evidence="3" id="KW-0418">Kinase</keyword>
<dbReference type="STRING" id="888060.HMPREF9081_1479"/>
<dbReference type="InterPro" id="IPR036759">
    <property type="entry name" value="TPK_catalytic_sf"/>
</dbReference>
<dbReference type="EMBL" id="AFHQ01000034">
    <property type="protein sequence ID" value="EGK59491.1"/>
    <property type="molecule type" value="Genomic_DNA"/>
</dbReference>
<dbReference type="Gene3D" id="3.40.50.10240">
    <property type="entry name" value="Thiamin pyrophosphokinase, catalytic domain"/>
    <property type="match status" value="1"/>
</dbReference>
<dbReference type="OrthoDB" id="1678571at2"/>
<sequence length="246" mass="27070">MYEDTHTLILPGIRAEIPRPPSEEIVCITGGRAPKDDWLRALIAQREKNGARCPIWAIDRGVNITHALGILPNRLIGDGDSASIFPKMFAKLQGVQIDSFPREKDFTDTELALQIAAEEIESPLVILTAAFGGRLDHLMSTAAVAAHAAIPCVLADERETLFYLRAGEELTVTCESAPRAISLLPFTAECSGVKTRRLYWELDNEDISAHSSRAISNELAPEYRGEKKFTVSIKTGILGVYLCHKE</sequence>
<dbReference type="InterPro" id="IPR007110">
    <property type="entry name" value="Ig-like_dom"/>
</dbReference>
<dbReference type="eggNOG" id="COG1564">
    <property type="taxonomic scope" value="Bacteria"/>
</dbReference>
<dbReference type="PANTHER" id="PTHR41299">
    <property type="entry name" value="THIAMINE PYROPHOSPHOKINASE"/>
    <property type="match status" value="1"/>
</dbReference>